<feature type="domain" description="Ketoreductase" evidence="3">
    <location>
        <begin position="6"/>
        <end position="183"/>
    </location>
</feature>
<dbReference type="OrthoDB" id="9797020at2"/>
<reference evidence="4 5" key="1">
    <citation type="submission" date="2019-08" db="EMBL/GenBank/DDBJ databases">
        <title>Hyperibacter terrae gen. nov., sp. nov. and Hyperibacter viscosus sp. nov., two new members in the family Rhodospirillaceae isolated from the rhizosphere of Hypericum perforatum.</title>
        <authorList>
            <person name="Noviana Z."/>
        </authorList>
    </citation>
    <scope>NUCLEOTIDE SEQUENCE [LARGE SCALE GENOMIC DNA]</scope>
    <source>
        <strain evidence="4 5">R5913</strain>
    </source>
</reference>
<dbReference type="InterPro" id="IPR002347">
    <property type="entry name" value="SDR_fam"/>
</dbReference>
<evidence type="ECO:0000313" key="4">
    <source>
        <dbReference type="EMBL" id="QEX17257.1"/>
    </source>
</evidence>
<dbReference type="PRINTS" id="PR00081">
    <property type="entry name" value="GDHRDH"/>
</dbReference>
<dbReference type="Pfam" id="PF00106">
    <property type="entry name" value="adh_short"/>
    <property type="match status" value="1"/>
</dbReference>
<dbReference type="FunFam" id="3.40.50.720:FF:000084">
    <property type="entry name" value="Short-chain dehydrogenase reductase"/>
    <property type="match status" value="1"/>
</dbReference>
<dbReference type="PROSITE" id="PS00061">
    <property type="entry name" value="ADH_SHORT"/>
    <property type="match status" value="1"/>
</dbReference>
<dbReference type="InterPro" id="IPR020904">
    <property type="entry name" value="Sc_DH/Rdtase_CS"/>
</dbReference>
<dbReference type="InterPro" id="IPR036291">
    <property type="entry name" value="NAD(P)-bd_dom_sf"/>
</dbReference>
<dbReference type="SMART" id="SM00822">
    <property type="entry name" value="PKS_KR"/>
    <property type="match status" value="1"/>
</dbReference>
<evidence type="ECO:0000259" key="3">
    <source>
        <dbReference type="SMART" id="SM00822"/>
    </source>
</evidence>
<dbReference type="KEGG" id="htq:FRZ44_25530"/>
<evidence type="ECO:0000256" key="1">
    <source>
        <dbReference type="ARBA" id="ARBA00006484"/>
    </source>
</evidence>
<organism evidence="4 5">
    <name type="scientific">Hypericibacter terrae</name>
    <dbReference type="NCBI Taxonomy" id="2602015"/>
    <lineage>
        <taxon>Bacteria</taxon>
        <taxon>Pseudomonadati</taxon>
        <taxon>Pseudomonadota</taxon>
        <taxon>Alphaproteobacteria</taxon>
        <taxon>Rhodospirillales</taxon>
        <taxon>Dongiaceae</taxon>
        <taxon>Hypericibacter</taxon>
    </lineage>
</organism>
<dbReference type="PRINTS" id="PR00080">
    <property type="entry name" value="SDRFAMILY"/>
</dbReference>
<dbReference type="SUPFAM" id="SSF51735">
    <property type="entry name" value="NAD(P)-binding Rossmann-fold domains"/>
    <property type="match status" value="1"/>
</dbReference>
<dbReference type="Proteomes" id="UP000326202">
    <property type="component" value="Chromosome"/>
</dbReference>
<evidence type="ECO:0000256" key="2">
    <source>
        <dbReference type="RuleBase" id="RU000363"/>
    </source>
</evidence>
<dbReference type="CDD" id="cd05233">
    <property type="entry name" value="SDR_c"/>
    <property type="match status" value="1"/>
</dbReference>
<dbReference type="AlphaFoldDB" id="A0A5J6MJ28"/>
<dbReference type="PANTHER" id="PTHR42760">
    <property type="entry name" value="SHORT-CHAIN DEHYDROGENASES/REDUCTASES FAMILY MEMBER"/>
    <property type="match status" value="1"/>
</dbReference>
<dbReference type="Gene3D" id="3.40.50.720">
    <property type="entry name" value="NAD(P)-binding Rossmann-like Domain"/>
    <property type="match status" value="1"/>
</dbReference>
<comment type="similarity">
    <text evidence="1 2">Belongs to the short-chain dehydrogenases/reductases (SDR) family.</text>
</comment>
<dbReference type="RefSeq" id="WP_151177530.1">
    <property type="nucleotide sequence ID" value="NZ_CP042906.1"/>
</dbReference>
<dbReference type="GO" id="GO:0016616">
    <property type="term" value="F:oxidoreductase activity, acting on the CH-OH group of donors, NAD or NADP as acceptor"/>
    <property type="evidence" value="ECO:0007669"/>
    <property type="project" value="TreeGrafter"/>
</dbReference>
<accession>A0A5J6MJ28</accession>
<dbReference type="InterPro" id="IPR057326">
    <property type="entry name" value="KR_dom"/>
</dbReference>
<evidence type="ECO:0000313" key="5">
    <source>
        <dbReference type="Proteomes" id="UP000326202"/>
    </source>
</evidence>
<dbReference type="GO" id="GO:0030497">
    <property type="term" value="P:fatty acid elongation"/>
    <property type="evidence" value="ECO:0007669"/>
    <property type="project" value="TreeGrafter"/>
</dbReference>
<name>A0A5J6MJ28_9PROT</name>
<sequence length="257" mass="27251">MSWHDKTVLITGGSGGMGRAIVERFLAEGANLAVADINSQRLGELERDMKAGPRLLAIPTDVTRVADCERMIAVTLARFGGLDLLVNGAGVWVEGPSDEATEAEWDRTLDINLKGTFFACRYAIPALEKASGTILNIASDAGLIGNAGAAIYCASKGGVVLLTKALARELAPRGIRVNAICPCDVETPMLKYQAETYGESNPKAYFDKLLAIYPQGARARFARAEEVAEFVFQIASPKLTPITGAALSIDFGTTAGL</sequence>
<proteinExistence type="inferred from homology"/>
<dbReference type="EMBL" id="CP042906">
    <property type="protein sequence ID" value="QEX17257.1"/>
    <property type="molecule type" value="Genomic_DNA"/>
</dbReference>
<keyword evidence="5" id="KW-1185">Reference proteome</keyword>
<protein>
    <submittedName>
        <fullName evidence="4">Short-chain dehydrogenase</fullName>
    </submittedName>
</protein>
<dbReference type="PANTHER" id="PTHR42760:SF123">
    <property type="entry name" value="OXIDOREDUCTASE"/>
    <property type="match status" value="1"/>
</dbReference>
<gene>
    <name evidence="4" type="ORF">FRZ44_25530</name>
</gene>